<evidence type="ECO:0008006" key="3">
    <source>
        <dbReference type="Google" id="ProtNLM"/>
    </source>
</evidence>
<evidence type="ECO:0000313" key="1">
    <source>
        <dbReference type="EMBL" id="SQG90958.1"/>
    </source>
</evidence>
<name>A0AAX2IYH0_LEGPN</name>
<dbReference type="RefSeq" id="WP_207384395.1">
    <property type="nucleotide sequence ID" value="NZ_CAAAIJ010000008.1"/>
</dbReference>
<dbReference type="Proteomes" id="UP000249566">
    <property type="component" value="Chromosome 1"/>
</dbReference>
<evidence type="ECO:0000313" key="2">
    <source>
        <dbReference type="Proteomes" id="UP000249566"/>
    </source>
</evidence>
<proteinExistence type="predicted"/>
<organism evidence="1 2">
    <name type="scientific">Legionella pneumophila subsp. pascullei</name>
    <dbReference type="NCBI Taxonomy" id="91890"/>
    <lineage>
        <taxon>Bacteria</taxon>
        <taxon>Pseudomonadati</taxon>
        <taxon>Pseudomonadota</taxon>
        <taxon>Gammaproteobacteria</taxon>
        <taxon>Legionellales</taxon>
        <taxon>Legionellaceae</taxon>
        <taxon>Legionella</taxon>
    </lineage>
</organism>
<accession>A0AAX2IYH0</accession>
<dbReference type="AlphaFoldDB" id="A0AAX2IYH0"/>
<gene>
    <name evidence="1" type="ORF">NCTC12272_02166</name>
</gene>
<protein>
    <recommendedName>
        <fullName evidence="3">Transposase</fullName>
    </recommendedName>
</protein>
<dbReference type="EMBL" id="LS483412">
    <property type="protein sequence ID" value="SQG90958.1"/>
    <property type="molecule type" value="Genomic_DNA"/>
</dbReference>
<reference evidence="1 2" key="1">
    <citation type="submission" date="2018-06" db="EMBL/GenBank/DDBJ databases">
        <authorList>
            <consortium name="Pathogen Informatics"/>
            <person name="Doyle S."/>
        </authorList>
    </citation>
    <scope>NUCLEOTIDE SEQUENCE [LARGE SCALE GENOMIC DNA]</scope>
    <source>
        <strain evidence="1 2">NCTC12272</strain>
    </source>
</reference>
<sequence>MNHITVAIRMRENTFRKKYEDYIKQDPQNDDLKRKGYTAVAAKIARVAYGIIKNETNYRCYHESVIPSGRIPSVRP</sequence>